<accession>A0A9D9EPQ4</accession>
<dbReference type="EMBL" id="JADIMI010000034">
    <property type="protein sequence ID" value="MBO8451971.1"/>
    <property type="molecule type" value="Genomic_DNA"/>
</dbReference>
<dbReference type="AlphaFoldDB" id="A0A9D9EPQ4"/>
<dbReference type="Proteomes" id="UP000823661">
    <property type="component" value="Unassembled WGS sequence"/>
</dbReference>
<evidence type="ECO:0000256" key="2">
    <source>
        <dbReference type="SAM" id="SignalP"/>
    </source>
</evidence>
<keyword evidence="2" id="KW-0732">Signal</keyword>
<gene>
    <name evidence="3" type="ORF">IAC06_03690</name>
</gene>
<evidence type="ECO:0000313" key="3">
    <source>
        <dbReference type="EMBL" id="MBO8451971.1"/>
    </source>
</evidence>
<reference evidence="3" key="1">
    <citation type="submission" date="2020-10" db="EMBL/GenBank/DDBJ databases">
        <authorList>
            <person name="Gilroy R."/>
        </authorList>
    </citation>
    <scope>NUCLEOTIDE SEQUENCE</scope>
    <source>
        <strain evidence="3">B1-20833</strain>
    </source>
</reference>
<evidence type="ECO:0000256" key="1">
    <source>
        <dbReference type="SAM" id="MobiDB-lite"/>
    </source>
</evidence>
<organism evidence="3 4">
    <name type="scientific">Candidatus Cryptobacteroides intestinavium</name>
    <dbReference type="NCBI Taxonomy" id="2840766"/>
    <lineage>
        <taxon>Bacteria</taxon>
        <taxon>Pseudomonadati</taxon>
        <taxon>Bacteroidota</taxon>
        <taxon>Bacteroidia</taxon>
        <taxon>Bacteroidales</taxon>
        <taxon>Candidatus Cryptobacteroides</taxon>
    </lineage>
</organism>
<reference evidence="3" key="2">
    <citation type="journal article" date="2021" name="PeerJ">
        <title>Extensive microbial diversity within the chicken gut microbiome revealed by metagenomics and culture.</title>
        <authorList>
            <person name="Gilroy R."/>
            <person name="Ravi A."/>
            <person name="Getino M."/>
            <person name="Pursley I."/>
            <person name="Horton D.L."/>
            <person name="Alikhan N.F."/>
            <person name="Baker D."/>
            <person name="Gharbi K."/>
            <person name="Hall N."/>
            <person name="Watson M."/>
            <person name="Adriaenssens E.M."/>
            <person name="Foster-Nyarko E."/>
            <person name="Jarju S."/>
            <person name="Secka A."/>
            <person name="Antonio M."/>
            <person name="Oren A."/>
            <person name="Chaudhuri R.R."/>
            <person name="La Ragione R."/>
            <person name="Hildebrand F."/>
            <person name="Pallen M.J."/>
        </authorList>
    </citation>
    <scope>NUCLEOTIDE SEQUENCE</scope>
    <source>
        <strain evidence="3">B1-20833</strain>
    </source>
</reference>
<feature type="compositionally biased region" description="Polar residues" evidence="1">
    <location>
        <begin position="155"/>
        <end position="164"/>
    </location>
</feature>
<feature type="signal peptide" evidence="2">
    <location>
        <begin position="1"/>
        <end position="19"/>
    </location>
</feature>
<feature type="region of interest" description="Disordered" evidence="1">
    <location>
        <begin position="155"/>
        <end position="175"/>
    </location>
</feature>
<sequence>MKKALLMLGLLSICAAVSAQEGLTDAQKAAAEAAMALSNAPENKETIAEKPKFWTNSLSTKMDFGQTGLFNWAAGGYNSYSLKAYIDGNANYAKDNISWTNRLQLDYGFLYSADKPVLQKSDDRIYLESKFGYKAVDKLFISAEYSLKSQFSNTYEYPTPSSRADGTPLPEGEEYNTADWNKARNLKSGFFSPANMTLGLGLDYNPFNWLTINLAPLTGGIVFVDDPRLRESYSMPLVDAGSVAPDQADFQNPDDYKVANGLRYRPARFEFGAQLKVDIKVNVNDNFKYTSQILLFSNYLKNPQNVRVNWDNRIEWKLAKFFSMMFTTNLIYDDTVMISKVEKDGTTTNHQRVQFKESLSFGFVYTIATKK</sequence>
<feature type="chain" id="PRO_5038461102" evidence="2">
    <location>
        <begin position="20"/>
        <end position="371"/>
    </location>
</feature>
<evidence type="ECO:0000313" key="4">
    <source>
        <dbReference type="Proteomes" id="UP000823661"/>
    </source>
</evidence>
<comment type="caution">
    <text evidence="3">The sequence shown here is derived from an EMBL/GenBank/DDBJ whole genome shotgun (WGS) entry which is preliminary data.</text>
</comment>
<protein>
    <submittedName>
        <fullName evidence="3">DUF3078 domain-containing protein</fullName>
    </submittedName>
</protein>
<dbReference type="InterPro" id="IPR021428">
    <property type="entry name" value="DUF3078"/>
</dbReference>
<dbReference type="Pfam" id="PF11276">
    <property type="entry name" value="DUF3078"/>
    <property type="match status" value="1"/>
</dbReference>
<name>A0A9D9EPQ4_9BACT</name>
<proteinExistence type="predicted"/>